<keyword evidence="1" id="KW-1133">Transmembrane helix</keyword>
<evidence type="ECO:0000313" key="3">
    <source>
        <dbReference type="EMBL" id="KAF1957581.1"/>
    </source>
</evidence>
<evidence type="ECO:0000313" key="4">
    <source>
        <dbReference type="Proteomes" id="UP000800035"/>
    </source>
</evidence>
<organism evidence="3 4">
    <name type="scientific">Byssothecium circinans</name>
    <dbReference type="NCBI Taxonomy" id="147558"/>
    <lineage>
        <taxon>Eukaryota</taxon>
        <taxon>Fungi</taxon>
        <taxon>Dikarya</taxon>
        <taxon>Ascomycota</taxon>
        <taxon>Pezizomycotina</taxon>
        <taxon>Dothideomycetes</taxon>
        <taxon>Pleosporomycetidae</taxon>
        <taxon>Pleosporales</taxon>
        <taxon>Massarineae</taxon>
        <taxon>Massarinaceae</taxon>
        <taxon>Byssothecium</taxon>
    </lineage>
</organism>
<accession>A0A6A5TY65</accession>
<protein>
    <recommendedName>
        <fullName evidence="2">DUF6594 domain-containing protein</fullName>
    </recommendedName>
</protein>
<dbReference type="PANTHER" id="PTHR34502">
    <property type="entry name" value="DUF6594 DOMAIN-CONTAINING PROTEIN-RELATED"/>
    <property type="match status" value="1"/>
</dbReference>
<dbReference type="EMBL" id="ML976989">
    <property type="protein sequence ID" value="KAF1957581.1"/>
    <property type="molecule type" value="Genomic_DNA"/>
</dbReference>
<feature type="transmembrane region" description="Helical" evidence="1">
    <location>
        <begin position="232"/>
        <end position="252"/>
    </location>
</feature>
<evidence type="ECO:0000259" key="2">
    <source>
        <dbReference type="Pfam" id="PF20237"/>
    </source>
</evidence>
<dbReference type="InterPro" id="IPR046529">
    <property type="entry name" value="DUF6594"/>
</dbReference>
<evidence type="ECO:0000256" key="1">
    <source>
        <dbReference type="SAM" id="Phobius"/>
    </source>
</evidence>
<keyword evidence="1" id="KW-0812">Transmembrane</keyword>
<dbReference type="Pfam" id="PF20237">
    <property type="entry name" value="DUF6594"/>
    <property type="match status" value="1"/>
</dbReference>
<keyword evidence="4" id="KW-1185">Reference proteome</keyword>
<feature type="transmembrane region" description="Helical" evidence="1">
    <location>
        <begin position="264"/>
        <end position="290"/>
    </location>
</feature>
<keyword evidence="1" id="KW-0472">Membrane</keyword>
<dbReference type="OrthoDB" id="5416037at2759"/>
<reference evidence="3" key="1">
    <citation type="journal article" date="2020" name="Stud. Mycol.">
        <title>101 Dothideomycetes genomes: a test case for predicting lifestyles and emergence of pathogens.</title>
        <authorList>
            <person name="Haridas S."/>
            <person name="Albert R."/>
            <person name="Binder M."/>
            <person name="Bloem J."/>
            <person name="Labutti K."/>
            <person name="Salamov A."/>
            <person name="Andreopoulos B."/>
            <person name="Baker S."/>
            <person name="Barry K."/>
            <person name="Bills G."/>
            <person name="Bluhm B."/>
            <person name="Cannon C."/>
            <person name="Castanera R."/>
            <person name="Culley D."/>
            <person name="Daum C."/>
            <person name="Ezra D."/>
            <person name="Gonzalez J."/>
            <person name="Henrissat B."/>
            <person name="Kuo A."/>
            <person name="Liang C."/>
            <person name="Lipzen A."/>
            <person name="Lutzoni F."/>
            <person name="Magnuson J."/>
            <person name="Mondo S."/>
            <person name="Nolan M."/>
            <person name="Ohm R."/>
            <person name="Pangilinan J."/>
            <person name="Park H.-J."/>
            <person name="Ramirez L."/>
            <person name="Alfaro M."/>
            <person name="Sun H."/>
            <person name="Tritt A."/>
            <person name="Yoshinaga Y."/>
            <person name="Zwiers L.-H."/>
            <person name="Turgeon B."/>
            <person name="Goodwin S."/>
            <person name="Spatafora J."/>
            <person name="Crous P."/>
            <person name="Grigoriev I."/>
        </authorList>
    </citation>
    <scope>NUCLEOTIDE SEQUENCE</scope>
    <source>
        <strain evidence="3">CBS 675.92</strain>
    </source>
</reference>
<dbReference type="Proteomes" id="UP000800035">
    <property type="component" value="Unassembled WGS sequence"/>
</dbReference>
<dbReference type="AlphaFoldDB" id="A0A6A5TY65"/>
<gene>
    <name evidence="3" type="ORF">CC80DRAFT_515725</name>
</gene>
<proteinExistence type="predicted"/>
<sequence length="296" mass="33758">MSIGLLIPSLLGRRTPMHSTNISLITSTHTPSFGKSDIRPWKYQGYREFSKWMASDDDFFLLRKFESLNATTLVWLQYRISAQEERLEEIHKSVEESTDSDWQRNSSFAWDAVWMPERTKIMGELSDLLLQYNQSIHAFSKIRARPRAGARQIKNVVIRLKRELISPKESEFVERTADLMSINPRMIPPLGRWLESSRNLHLSKVFRAKFMPGLHVESPFTVYSSDEAFENFTTVSIIVSGVALLLAPLWCLDHVSTSKARLGVITGFLPVEVVATSAVYAAVLMVFMQIDGKDLS</sequence>
<dbReference type="PANTHER" id="PTHR34502:SF4">
    <property type="entry name" value="DUF6594 DOMAIN-CONTAINING PROTEIN"/>
    <property type="match status" value="1"/>
</dbReference>
<feature type="domain" description="DUF6594" evidence="2">
    <location>
        <begin position="46"/>
        <end position="282"/>
    </location>
</feature>
<name>A0A6A5TY65_9PLEO</name>